<dbReference type="EMBL" id="DXBS01000087">
    <property type="protein sequence ID" value="HIZ24713.1"/>
    <property type="molecule type" value="Genomic_DNA"/>
</dbReference>
<dbReference type="Gene3D" id="3.20.20.140">
    <property type="entry name" value="Metal-dependent hydrolases"/>
    <property type="match status" value="1"/>
</dbReference>
<keyword evidence="1" id="KW-0378">Hydrolase</keyword>
<dbReference type="Pfam" id="PF01244">
    <property type="entry name" value="Peptidase_M19"/>
    <property type="match status" value="1"/>
</dbReference>
<keyword evidence="1" id="KW-0645">Protease</keyword>
<dbReference type="PANTHER" id="PTHR10443">
    <property type="entry name" value="MICROSOMAL DIPEPTIDASE"/>
    <property type="match status" value="1"/>
</dbReference>
<evidence type="ECO:0000313" key="2">
    <source>
        <dbReference type="Proteomes" id="UP000824044"/>
    </source>
</evidence>
<dbReference type="SUPFAM" id="SSF51556">
    <property type="entry name" value="Metallo-dependent hydrolases"/>
    <property type="match status" value="1"/>
</dbReference>
<accession>A0A9D2DX67</accession>
<proteinExistence type="predicted"/>
<dbReference type="InterPro" id="IPR032466">
    <property type="entry name" value="Metal_Hydrolase"/>
</dbReference>
<dbReference type="InterPro" id="IPR008257">
    <property type="entry name" value="Pept_M19"/>
</dbReference>
<organism evidence="1 2">
    <name type="scientific">Candidatus Gallimonas intestinigallinarum</name>
    <dbReference type="NCBI Taxonomy" id="2838604"/>
    <lineage>
        <taxon>Bacteria</taxon>
        <taxon>Bacillati</taxon>
        <taxon>Bacillota</taxon>
        <taxon>Clostridia</taxon>
        <taxon>Candidatus Gallimonas</taxon>
    </lineage>
</organism>
<dbReference type="AlphaFoldDB" id="A0A9D2DX67"/>
<dbReference type="EC" id="3.4.13.-" evidence="1"/>
<reference evidence="1" key="1">
    <citation type="journal article" date="2021" name="PeerJ">
        <title>Extensive microbial diversity within the chicken gut microbiome revealed by metagenomics and culture.</title>
        <authorList>
            <person name="Gilroy R."/>
            <person name="Ravi A."/>
            <person name="Getino M."/>
            <person name="Pursley I."/>
            <person name="Horton D.L."/>
            <person name="Alikhan N.F."/>
            <person name="Baker D."/>
            <person name="Gharbi K."/>
            <person name="Hall N."/>
            <person name="Watson M."/>
            <person name="Adriaenssens E.M."/>
            <person name="Foster-Nyarko E."/>
            <person name="Jarju S."/>
            <person name="Secka A."/>
            <person name="Antonio M."/>
            <person name="Oren A."/>
            <person name="Chaudhuri R.R."/>
            <person name="La Ragione R."/>
            <person name="Hildebrand F."/>
            <person name="Pallen M.J."/>
        </authorList>
    </citation>
    <scope>NUCLEOTIDE SEQUENCE</scope>
    <source>
        <strain evidence="1">CHK33-5263</strain>
    </source>
</reference>
<keyword evidence="1" id="KW-0224">Dipeptidase</keyword>
<evidence type="ECO:0000313" key="1">
    <source>
        <dbReference type="EMBL" id="HIZ24713.1"/>
    </source>
</evidence>
<name>A0A9D2DX67_9FIRM</name>
<gene>
    <name evidence="1" type="ORF">H9812_04475</name>
</gene>
<dbReference type="PROSITE" id="PS51365">
    <property type="entry name" value="RENAL_DIPEPTIDASE_2"/>
    <property type="match status" value="1"/>
</dbReference>
<dbReference type="GO" id="GO:0006508">
    <property type="term" value="P:proteolysis"/>
    <property type="evidence" value="ECO:0007669"/>
    <property type="project" value="InterPro"/>
</dbReference>
<sequence length="303" mass="32589">MRYCDMHCDALTTEGVAQVTRENLNAGGCLLQCFAAFVGTGGYPRFCALADEFDALCMRAGYHKVTRACEIEEDAVNALLTAEGGAFETLEELDGLYARGVRMAGLVWNTPTAAGYPNFPDYAGLCAGRVLPSVREETRGLTAFGRQAVEHMFARGLLVDVSHASDKLFFEVAAYGRPFVASHSNSAAVQAWARNLTDEQLKAVADCGGVIGLNFCMDFLSDDKNAEGQRRALLAHARHILTVAGEDALALGSDFDGIPPNSFMPDPSHMPALLELFADEFGGRVAEKIAAGNFLRVFEEVCG</sequence>
<reference evidence="1" key="2">
    <citation type="submission" date="2021-04" db="EMBL/GenBank/DDBJ databases">
        <authorList>
            <person name="Gilroy R."/>
        </authorList>
    </citation>
    <scope>NUCLEOTIDE SEQUENCE</scope>
    <source>
        <strain evidence="1">CHK33-5263</strain>
    </source>
</reference>
<dbReference type="Proteomes" id="UP000824044">
    <property type="component" value="Unassembled WGS sequence"/>
</dbReference>
<dbReference type="GO" id="GO:0070573">
    <property type="term" value="F:metallodipeptidase activity"/>
    <property type="evidence" value="ECO:0007669"/>
    <property type="project" value="InterPro"/>
</dbReference>
<comment type="caution">
    <text evidence="1">The sequence shown here is derived from an EMBL/GenBank/DDBJ whole genome shotgun (WGS) entry which is preliminary data.</text>
</comment>
<protein>
    <submittedName>
        <fullName evidence="1">Membrane dipeptidase</fullName>
        <ecNumber evidence="1">3.4.13.-</ecNumber>
    </submittedName>
</protein>
<dbReference type="PANTHER" id="PTHR10443:SF12">
    <property type="entry name" value="DIPEPTIDASE"/>
    <property type="match status" value="1"/>
</dbReference>